<evidence type="ECO:0000313" key="2">
    <source>
        <dbReference type="EMBL" id="QFG02721.1"/>
    </source>
</evidence>
<reference evidence="2 3" key="2">
    <citation type="submission" date="2019-10" db="EMBL/GenBank/DDBJ databases">
        <title>Thermopilla bonchosmolovskayae gen. nov., sp. nov., a moderately thermophilic Chloroflexi bacterium from a Chukotka hot spring (Arctic, Russia), representing a novel classis Thermopillaia, which include previously uncultivated lineage OLB14.</title>
        <authorList>
            <person name="Kochetkova T.V."/>
            <person name="Zayulina K.S."/>
            <person name="Zhigarkov V.S."/>
            <person name="Minaev N.V."/>
            <person name="Novikov A."/>
            <person name="Toshchakov S.V."/>
            <person name="Elcheninov A.G."/>
            <person name="Kublanov I.V."/>
        </authorList>
    </citation>
    <scope>NUCLEOTIDE SEQUENCE [LARGE SCALE GENOMIC DNA]</scope>
    <source>
        <strain evidence="2 3">3753O</strain>
    </source>
</reference>
<dbReference type="Pfam" id="PF09369">
    <property type="entry name" value="MZB"/>
    <property type="match status" value="1"/>
</dbReference>
<dbReference type="PROSITE" id="PS51194">
    <property type="entry name" value="HELICASE_CTER"/>
    <property type="match status" value="1"/>
</dbReference>
<reference evidence="2 3" key="1">
    <citation type="submission" date="2019-08" db="EMBL/GenBank/DDBJ databases">
        <authorList>
            <person name="Toschakov S.V."/>
        </authorList>
    </citation>
    <scope>NUCLEOTIDE SEQUENCE [LARGE SCALE GENOMIC DNA]</scope>
    <source>
        <strain evidence="2 3">3753O</strain>
    </source>
</reference>
<dbReference type="SUPFAM" id="SSF52540">
    <property type="entry name" value="P-loop containing nucleoside triphosphate hydrolases"/>
    <property type="match status" value="1"/>
</dbReference>
<dbReference type="Gene3D" id="3.40.50.300">
    <property type="entry name" value="P-loop containing nucleotide triphosphate hydrolases"/>
    <property type="match status" value="1"/>
</dbReference>
<dbReference type="Pfam" id="PF00271">
    <property type="entry name" value="Helicase_C"/>
    <property type="match status" value="1"/>
</dbReference>
<dbReference type="PANTHER" id="PTHR47957">
    <property type="entry name" value="ATP-DEPENDENT HELICASE HRQ1"/>
    <property type="match status" value="1"/>
</dbReference>
<evidence type="ECO:0000259" key="1">
    <source>
        <dbReference type="PROSITE" id="PS51194"/>
    </source>
</evidence>
<accession>A0ABX6C2Q4</accession>
<sequence length="992" mass="109278">MTVAARTESGAVRCVNCKAPSSQRGPRRLSLGSDAPPAVIASALFDALPRGEERPRFLAFSDSRQDAAFFAAYLERTYNRTARRRVIYQVLRETWETPGGEGLRLESLGSRLASAMDRAGFFTSDTSALRRKDLAVEWLIAELTAMDERQSLAGVGLAELRLARPGTWTPPRPLLSPPWSLTPEEAWVLLEELLKTLLAAQVVSMPQGVDVSSEIFEPRNKRYAVRQDGPARTAELEILSWVPQHPAINRRLDYLVRIHQAKNPTASVGESKTTARALLQDIWRYLSDQDSPFRSILQPSNEPNHGIVYRLNPNSWEFRPPRALLQCSSCGTIEPAAVAGVCPSFRCSGRLEPASELPLDHYRAMYQEPPLGPMYAEEHTAQWSTQKASEIQGDFVSKNGRVNVLSCSTTFELGVDVGELEVVLLRNVPPSAANYVQRAGRAGRRASSAALIVTFAQLRPHDRQVFAYPLNYVAGKVPAPQIPSGNVPIVRRHVHSVALSRFLRTNYGKSPEWPRVVEKFFGDGAGSPCEEFRQYLLSRDAGLRDELTRIVPPELHEELGVQDWAWAAALADPDPFQSPLARVEREKIADMQQYRRLMDEAAANHRFQQADRYQKVLNTISRAELLGTLASANVLPKYGFPVDVVPLKTAHVSAEVARDIELQRDLRVAVSEYAPGSGVVAAKQFWKSAGLQLLPNRQLPERKYAVCERCNRIYLDPEAGGSCPQCHGQTMNRTFVDPVFGFVAAPPPRKGLGEERPPRIFASRMLFYDFGPQQDRTCVLGPPSAHLVLGRFTRQGSLAVINNAYGRGFRLCHTCGFATAGAAAPTREGNGSHKHPVTGQKCTKTLARVDLGHLFTSDIAEFKFVDQDLAADSARASVLAALREGARRFLKAGDDDLGGLTYLEAGQPVFVLYDNVPGGAGLARSAFEQFACVMREALEVCNCSACGEHSSCYGCLRTYQNQHQHDQLDRTIAQEVITSALERAGSAAAAAS</sequence>
<dbReference type="InterPro" id="IPR018973">
    <property type="entry name" value="MZB"/>
</dbReference>
<dbReference type="PANTHER" id="PTHR47957:SF3">
    <property type="entry name" value="ATP-DEPENDENT HELICASE HRQ1"/>
    <property type="match status" value="1"/>
</dbReference>
<organism evidence="2 3">
    <name type="scientific">Tepidiforma bonchosmolovskayae</name>
    <dbReference type="NCBI Taxonomy" id="2601677"/>
    <lineage>
        <taxon>Bacteria</taxon>
        <taxon>Bacillati</taxon>
        <taxon>Chloroflexota</taxon>
        <taxon>Tepidiformia</taxon>
        <taxon>Tepidiformales</taxon>
        <taxon>Tepidiformaceae</taxon>
        <taxon>Tepidiforma</taxon>
    </lineage>
</organism>
<keyword evidence="3" id="KW-1185">Reference proteome</keyword>
<gene>
    <name evidence="2" type="ORF">Tbon_05255</name>
</gene>
<evidence type="ECO:0000313" key="3">
    <source>
        <dbReference type="Proteomes" id="UP000326331"/>
    </source>
</evidence>
<feature type="domain" description="Helicase C-terminal" evidence="1">
    <location>
        <begin position="310"/>
        <end position="495"/>
    </location>
</feature>
<dbReference type="EMBL" id="CP042829">
    <property type="protein sequence ID" value="QFG02721.1"/>
    <property type="molecule type" value="Genomic_DNA"/>
</dbReference>
<dbReference type="InterPro" id="IPR027417">
    <property type="entry name" value="P-loop_NTPase"/>
</dbReference>
<name>A0ABX6C2Q4_9CHLR</name>
<dbReference type="Proteomes" id="UP000326331">
    <property type="component" value="Chromosome"/>
</dbReference>
<proteinExistence type="predicted"/>
<protein>
    <submittedName>
        <fullName evidence="2">DUF1998 domain-containing protein</fullName>
    </submittedName>
</protein>
<dbReference type="InterPro" id="IPR001650">
    <property type="entry name" value="Helicase_C-like"/>
</dbReference>
<dbReference type="SMART" id="SM00490">
    <property type="entry name" value="HELICc"/>
    <property type="match status" value="1"/>
</dbReference>